<feature type="transmembrane region" description="Helical" evidence="8">
    <location>
        <begin position="6"/>
        <end position="25"/>
    </location>
</feature>
<dbReference type="InterPro" id="IPR050121">
    <property type="entry name" value="Cytochrome_P450_monoxygenase"/>
</dbReference>
<evidence type="ECO:0000313" key="10">
    <source>
        <dbReference type="Proteomes" id="UP000799444"/>
    </source>
</evidence>
<evidence type="ECO:0000256" key="1">
    <source>
        <dbReference type="ARBA" id="ARBA00001971"/>
    </source>
</evidence>
<comment type="similarity">
    <text evidence="2 7">Belongs to the cytochrome P450 family.</text>
</comment>
<keyword evidence="8" id="KW-0812">Transmembrane</keyword>
<keyword evidence="8" id="KW-1133">Transmembrane helix</keyword>
<evidence type="ECO:0000256" key="8">
    <source>
        <dbReference type="SAM" id="Phobius"/>
    </source>
</evidence>
<dbReference type="InterPro" id="IPR002401">
    <property type="entry name" value="Cyt_P450_E_grp-I"/>
</dbReference>
<name>A0A9P4QGN8_9PLEO</name>
<keyword evidence="5 6" id="KW-0408">Iron</keyword>
<keyword evidence="7" id="KW-0560">Oxidoreductase</keyword>
<evidence type="ECO:0000256" key="6">
    <source>
        <dbReference type="PIRSR" id="PIRSR602401-1"/>
    </source>
</evidence>
<comment type="cofactor">
    <cofactor evidence="1 6">
        <name>heme</name>
        <dbReference type="ChEBI" id="CHEBI:30413"/>
    </cofactor>
</comment>
<protein>
    <submittedName>
        <fullName evidence="9">Cytochrome P450</fullName>
    </submittedName>
</protein>
<evidence type="ECO:0000256" key="3">
    <source>
        <dbReference type="ARBA" id="ARBA00022617"/>
    </source>
</evidence>
<organism evidence="9 10">
    <name type="scientific">Polyplosphaeria fusca</name>
    <dbReference type="NCBI Taxonomy" id="682080"/>
    <lineage>
        <taxon>Eukaryota</taxon>
        <taxon>Fungi</taxon>
        <taxon>Dikarya</taxon>
        <taxon>Ascomycota</taxon>
        <taxon>Pezizomycotina</taxon>
        <taxon>Dothideomycetes</taxon>
        <taxon>Pleosporomycetidae</taxon>
        <taxon>Pleosporales</taxon>
        <taxon>Tetraplosphaeriaceae</taxon>
        <taxon>Polyplosphaeria</taxon>
    </lineage>
</organism>
<dbReference type="GO" id="GO:0016705">
    <property type="term" value="F:oxidoreductase activity, acting on paired donors, with incorporation or reduction of molecular oxygen"/>
    <property type="evidence" value="ECO:0007669"/>
    <property type="project" value="InterPro"/>
</dbReference>
<keyword evidence="3 6" id="KW-0349">Heme</keyword>
<dbReference type="GO" id="GO:0020037">
    <property type="term" value="F:heme binding"/>
    <property type="evidence" value="ECO:0007669"/>
    <property type="project" value="InterPro"/>
</dbReference>
<dbReference type="AlphaFoldDB" id="A0A9P4QGN8"/>
<dbReference type="InterPro" id="IPR036396">
    <property type="entry name" value="Cyt_P450_sf"/>
</dbReference>
<dbReference type="GO" id="GO:0004497">
    <property type="term" value="F:monooxygenase activity"/>
    <property type="evidence" value="ECO:0007669"/>
    <property type="project" value="UniProtKB-KW"/>
</dbReference>
<keyword evidence="8" id="KW-0472">Membrane</keyword>
<dbReference type="Proteomes" id="UP000799444">
    <property type="component" value="Unassembled WGS sequence"/>
</dbReference>
<dbReference type="PROSITE" id="PS00086">
    <property type="entry name" value="CYTOCHROME_P450"/>
    <property type="match status" value="1"/>
</dbReference>
<reference evidence="9" key="1">
    <citation type="journal article" date="2020" name="Stud. Mycol.">
        <title>101 Dothideomycetes genomes: a test case for predicting lifestyles and emergence of pathogens.</title>
        <authorList>
            <person name="Haridas S."/>
            <person name="Albert R."/>
            <person name="Binder M."/>
            <person name="Bloem J."/>
            <person name="Labutti K."/>
            <person name="Salamov A."/>
            <person name="Andreopoulos B."/>
            <person name="Baker S."/>
            <person name="Barry K."/>
            <person name="Bills G."/>
            <person name="Bluhm B."/>
            <person name="Cannon C."/>
            <person name="Castanera R."/>
            <person name="Culley D."/>
            <person name="Daum C."/>
            <person name="Ezra D."/>
            <person name="Gonzalez J."/>
            <person name="Henrissat B."/>
            <person name="Kuo A."/>
            <person name="Liang C."/>
            <person name="Lipzen A."/>
            <person name="Lutzoni F."/>
            <person name="Magnuson J."/>
            <person name="Mondo S."/>
            <person name="Nolan M."/>
            <person name="Ohm R."/>
            <person name="Pangilinan J."/>
            <person name="Park H.-J."/>
            <person name="Ramirez L."/>
            <person name="Alfaro M."/>
            <person name="Sun H."/>
            <person name="Tritt A."/>
            <person name="Yoshinaga Y."/>
            <person name="Zwiers L.-H."/>
            <person name="Turgeon B."/>
            <person name="Goodwin S."/>
            <person name="Spatafora J."/>
            <person name="Crous P."/>
            <person name="Grigoriev I."/>
        </authorList>
    </citation>
    <scope>NUCLEOTIDE SEQUENCE</scope>
    <source>
        <strain evidence="9">CBS 125425</strain>
    </source>
</reference>
<dbReference type="PANTHER" id="PTHR24305:SF210">
    <property type="entry name" value="CYTOCHROME P450 MONOOXYGENASE ASQL-RELATED"/>
    <property type="match status" value="1"/>
</dbReference>
<evidence type="ECO:0000313" key="9">
    <source>
        <dbReference type="EMBL" id="KAF2726932.1"/>
    </source>
</evidence>
<feature type="binding site" description="axial binding residue" evidence="6">
    <location>
        <position position="444"/>
    </location>
    <ligand>
        <name>heme</name>
        <dbReference type="ChEBI" id="CHEBI:30413"/>
    </ligand>
    <ligandPart>
        <name>Fe</name>
        <dbReference type="ChEBI" id="CHEBI:18248"/>
    </ligandPart>
</feature>
<keyword evidence="4 6" id="KW-0479">Metal-binding</keyword>
<dbReference type="EMBL" id="ML996371">
    <property type="protein sequence ID" value="KAF2726932.1"/>
    <property type="molecule type" value="Genomic_DNA"/>
</dbReference>
<dbReference type="Gene3D" id="1.10.630.10">
    <property type="entry name" value="Cytochrome P450"/>
    <property type="match status" value="1"/>
</dbReference>
<dbReference type="GO" id="GO:0005506">
    <property type="term" value="F:iron ion binding"/>
    <property type="evidence" value="ECO:0007669"/>
    <property type="project" value="InterPro"/>
</dbReference>
<dbReference type="CDD" id="cd11058">
    <property type="entry name" value="CYP60B-like"/>
    <property type="match status" value="1"/>
</dbReference>
<dbReference type="Pfam" id="PF00067">
    <property type="entry name" value="p450"/>
    <property type="match status" value="1"/>
</dbReference>
<evidence type="ECO:0000256" key="7">
    <source>
        <dbReference type="RuleBase" id="RU000461"/>
    </source>
</evidence>
<comment type="caution">
    <text evidence="9">The sequence shown here is derived from an EMBL/GenBank/DDBJ whole genome shotgun (WGS) entry which is preliminary data.</text>
</comment>
<keyword evidence="7" id="KW-0503">Monooxygenase</keyword>
<proteinExistence type="inferred from homology"/>
<sequence length="508" mass="57778">MAYLNSYLVAIAASLVLLHIITIVLHRVFFNPLSRIPGPLLNALSSIPHDLACVLGKRHKYLTDLHDAYGPIVRVAPTEVSFIDPSIWRDVYGFHPQREECMKSDNHARLNGWTGILDAERADHRRMRRLLSHAFSEQSLRQQEERLKEQVDALVEGLKGKCRDGKVVDMCLWLQWTTFDIMGDLAFGGSFGSLAATKTHPWQQFLLDYIAAGLWTGIAERWGLKGFADWCAPPSLLRAVQQFHDLCSEKLMKRVKLGKERGDFLDHVLQHDLLTMEQEKGEDTKGLHMQELENIAADIAIAGSETSSTLLTGAIFYLLTNPRVLERVTAEVRTLRSDEDITLVATAKLPYFVAVLEEGLRIFHPVPASASRTAVAGGVTVGPYFIPKGSRMWPAHYVAYRSPLHFARPLEFLPERWLADKPEEFKEDNASGIYQPFSFGPRNCIGNNLARAEMRIMLAKLLWHFDLEKPELSTEDEKTWDGWMDRLKVYFLWEKPPLMVKLKMRSSV</sequence>
<evidence type="ECO:0000256" key="2">
    <source>
        <dbReference type="ARBA" id="ARBA00010617"/>
    </source>
</evidence>
<dbReference type="InterPro" id="IPR001128">
    <property type="entry name" value="Cyt_P450"/>
</dbReference>
<dbReference type="PRINTS" id="PR00385">
    <property type="entry name" value="P450"/>
</dbReference>
<dbReference type="InterPro" id="IPR017972">
    <property type="entry name" value="Cyt_P450_CS"/>
</dbReference>
<gene>
    <name evidence="9" type="ORF">EJ04DRAFT_557699</name>
</gene>
<dbReference type="PANTHER" id="PTHR24305">
    <property type="entry name" value="CYTOCHROME P450"/>
    <property type="match status" value="1"/>
</dbReference>
<dbReference type="SUPFAM" id="SSF48264">
    <property type="entry name" value="Cytochrome P450"/>
    <property type="match status" value="1"/>
</dbReference>
<accession>A0A9P4QGN8</accession>
<keyword evidence="10" id="KW-1185">Reference proteome</keyword>
<dbReference type="OrthoDB" id="1470350at2759"/>
<dbReference type="PRINTS" id="PR00463">
    <property type="entry name" value="EP450I"/>
</dbReference>
<evidence type="ECO:0000256" key="4">
    <source>
        <dbReference type="ARBA" id="ARBA00022723"/>
    </source>
</evidence>
<evidence type="ECO:0000256" key="5">
    <source>
        <dbReference type="ARBA" id="ARBA00023004"/>
    </source>
</evidence>